<keyword evidence="3" id="KW-1185">Reference proteome</keyword>
<accession>A0AAD4UIS4</accession>
<dbReference type="EMBL" id="JAKZEL010000004">
    <property type="protein sequence ID" value="KAI4544785.1"/>
    <property type="molecule type" value="Genomic_DNA"/>
</dbReference>
<feature type="region of interest" description="Disordered" evidence="1">
    <location>
        <begin position="1"/>
        <end position="27"/>
    </location>
</feature>
<dbReference type="AlphaFoldDB" id="A0AAD4UIS4"/>
<evidence type="ECO:0000313" key="2">
    <source>
        <dbReference type="EMBL" id="KAI4544785.1"/>
    </source>
</evidence>
<gene>
    <name evidence="2" type="ORF">MG293_005051</name>
</gene>
<evidence type="ECO:0000313" key="3">
    <source>
        <dbReference type="Proteomes" id="UP001214576"/>
    </source>
</evidence>
<protein>
    <submittedName>
        <fullName evidence="2">Uncharacterized protein</fullName>
    </submittedName>
</protein>
<evidence type="ECO:0000256" key="1">
    <source>
        <dbReference type="SAM" id="MobiDB-lite"/>
    </source>
</evidence>
<organism evidence="2 3">
    <name type="scientific">Ovis ammon polii</name>
    <dbReference type="NCBI Taxonomy" id="230172"/>
    <lineage>
        <taxon>Eukaryota</taxon>
        <taxon>Metazoa</taxon>
        <taxon>Chordata</taxon>
        <taxon>Craniata</taxon>
        <taxon>Vertebrata</taxon>
        <taxon>Euteleostomi</taxon>
        <taxon>Mammalia</taxon>
        <taxon>Eutheria</taxon>
        <taxon>Laurasiatheria</taxon>
        <taxon>Artiodactyla</taxon>
        <taxon>Ruminantia</taxon>
        <taxon>Pecora</taxon>
        <taxon>Bovidae</taxon>
        <taxon>Caprinae</taxon>
        <taxon>Ovis</taxon>
    </lineage>
</organism>
<dbReference type="Proteomes" id="UP001214576">
    <property type="component" value="Unassembled WGS sequence"/>
</dbReference>
<comment type="caution">
    <text evidence="2">The sequence shown here is derived from an EMBL/GenBank/DDBJ whole genome shotgun (WGS) entry which is preliminary data.</text>
</comment>
<feature type="region of interest" description="Disordered" evidence="1">
    <location>
        <begin position="87"/>
        <end position="107"/>
    </location>
</feature>
<feature type="compositionally biased region" description="Basic and acidic residues" evidence="1">
    <location>
        <begin position="90"/>
        <end position="107"/>
    </location>
</feature>
<reference evidence="2" key="1">
    <citation type="submission" date="2022-03" db="EMBL/GenBank/DDBJ databases">
        <title>Genomic analyses of argali, domestic sheep and their hybrids provide insights into chromosomal evolution, heterosis and genetic basis of agronomic traits.</title>
        <authorList>
            <person name="Li M."/>
        </authorList>
    </citation>
    <scope>NUCLEOTIDE SEQUENCE</scope>
    <source>
        <strain evidence="2">CAU-MHL-2022a</strain>
        <tissue evidence="2">Skin</tissue>
    </source>
</reference>
<name>A0AAD4UIS4_OVIAM</name>
<sequence length="153" mass="16448">MPGLALRHQRGLQESTVPGAEEQTQKKETGEVFAVDEFSAVCGSEQMSVGFGGVQGLQPWVTQPLLLSTERQGQSLRGKRVADVGQRLGFRGDPRGRDGPQGSRERARLEWSYEARVTCTGGAGGLSGTVQRLGRIAVLIISVNTVNVLDLRS</sequence>
<proteinExistence type="predicted"/>